<sequence length="298" mass="33508">MPREPYPGLLGVTLVLFGSLSSTAWSTTDGQTLICEPSLEFWSTDNARCMPCTKCAPEFTLSPCAVHKDAICGPLSALELDWSFLTSRKRPESGRRIDAVTSKMVWRFPEIEEQLRVAEETKDLEGLTAEDSGEEFIEEFASAENKRVHERRRSSGESNIPWDWQTGALVLAVCACIVFFLVAGCSALIYARQWRRMKRNFEPAGLEEISARLNLMVKAELAELTAGTSMSSSDPETRCQYLEKLLDRKRETPMVAGWPDEGGNLYIEEGETPRTKRAQIAQIHRNIESILSHKSIRD</sequence>
<proteinExistence type="predicted"/>
<evidence type="ECO:0000256" key="3">
    <source>
        <dbReference type="SAM" id="SignalP"/>
    </source>
</evidence>
<feature type="transmembrane region" description="Helical" evidence="2">
    <location>
        <begin position="168"/>
        <end position="191"/>
    </location>
</feature>
<feature type="chain" id="PRO_5042585194" evidence="3">
    <location>
        <begin position="27"/>
        <end position="298"/>
    </location>
</feature>
<evidence type="ECO:0000313" key="5">
    <source>
        <dbReference type="Proteomes" id="UP000694920"/>
    </source>
</evidence>
<dbReference type="KEGG" id="ccin:107268080"/>
<dbReference type="CTD" id="32849"/>
<keyword evidence="2" id="KW-0812">Transmembrane</keyword>
<dbReference type="RefSeq" id="XP_024941125.1">
    <property type="nucleotide sequence ID" value="XM_025085357.1"/>
</dbReference>
<feature type="signal peptide" evidence="3">
    <location>
        <begin position="1"/>
        <end position="26"/>
    </location>
</feature>
<dbReference type="PROSITE" id="PS50050">
    <property type="entry name" value="TNFR_NGFR_2"/>
    <property type="match status" value="1"/>
</dbReference>
<evidence type="ECO:0000259" key="4">
    <source>
        <dbReference type="PROSITE" id="PS50050"/>
    </source>
</evidence>
<evidence type="ECO:0000256" key="1">
    <source>
        <dbReference type="PROSITE-ProRule" id="PRU00206"/>
    </source>
</evidence>
<evidence type="ECO:0000313" key="6">
    <source>
        <dbReference type="RefSeq" id="XP_024941125.1"/>
    </source>
</evidence>
<keyword evidence="5" id="KW-1185">Reference proteome</keyword>
<dbReference type="PROSITE" id="PS00652">
    <property type="entry name" value="TNFR_NGFR_1"/>
    <property type="match status" value="1"/>
</dbReference>
<feature type="domain" description="TNFR-Cys" evidence="4">
    <location>
        <begin position="34"/>
        <end position="72"/>
    </location>
</feature>
<protein>
    <submittedName>
        <fullName evidence="6">Tumor necrosis factor receptor superfamily member wengen</fullName>
    </submittedName>
</protein>
<dbReference type="Proteomes" id="UP000694920">
    <property type="component" value="Unplaced"/>
</dbReference>
<keyword evidence="6" id="KW-0675">Receptor</keyword>
<feature type="repeat" description="TNFR-Cys" evidence="1">
    <location>
        <begin position="34"/>
        <end position="72"/>
    </location>
</feature>
<dbReference type="GeneID" id="107268080"/>
<dbReference type="InterPro" id="IPR001368">
    <property type="entry name" value="TNFR/NGFR_Cys_rich_reg"/>
</dbReference>
<dbReference type="AlphaFoldDB" id="A0AAJ7RHM7"/>
<keyword evidence="2" id="KW-1133">Transmembrane helix</keyword>
<reference evidence="6" key="1">
    <citation type="submission" date="2025-08" db="UniProtKB">
        <authorList>
            <consortium name="RefSeq"/>
        </authorList>
    </citation>
    <scope>IDENTIFICATION</scope>
</reference>
<keyword evidence="3" id="KW-0732">Signal</keyword>
<evidence type="ECO:0000256" key="2">
    <source>
        <dbReference type="SAM" id="Phobius"/>
    </source>
</evidence>
<keyword evidence="2" id="KW-0472">Membrane</keyword>
<gene>
    <name evidence="6" type="primary">LOC107268080</name>
</gene>
<organism evidence="5 6">
    <name type="scientific">Cephus cinctus</name>
    <name type="common">Wheat stem sawfly</name>
    <dbReference type="NCBI Taxonomy" id="211228"/>
    <lineage>
        <taxon>Eukaryota</taxon>
        <taxon>Metazoa</taxon>
        <taxon>Ecdysozoa</taxon>
        <taxon>Arthropoda</taxon>
        <taxon>Hexapoda</taxon>
        <taxon>Insecta</taxon>
        <taxon>Pterygota</taxon>
        <taxon>Neoptera</taxon>
        <taxon>Endopterygota</taxon>
        <taxon>Hymenoptera</taxon>
        <taxon>Cephoidea</taxon>
        <taxon>Cephidae</taxon>
        <taxon>Cephus</taxon>
    </lineage>
</organism>
<accession>A0AAJ7RHM7</accession>
<name>A0AAJ7RHM7_CEPCN</name>
<comment type="caution">
    <text evidence="1">Lacks conserved residue(s) required for the propagation of feature annotation.</text>
</comment>